<dbReference type="AlphaFoldDB" id="A0AAD6L953"/>
<sequence length="56" mass="6667">MTLLNFFWQFFLFYGCRQDVGSKTDYTTVDSRRKFDFIAVRDTFVVLNAQKSLSKN</sequence>
<reference evidence="2" key="1">
    <citation type="journal article" date="2023" name="Mol. Ecol. Resour.">
        <title>Chromosome-level genome assembly of a triploid poplar Populus alba 'Berolinensis'.</title>
        <authorList>
            <person name="Chen S."/>
            <person name="Yu Y."/>
            <person name="Wang X."/>
            <person name="Wang S."/>
            <person name="Zhang T."/>
            <person name="Zhou Y."/>
            <person name="He R."/>
            <person name="Meng N."/>
            <person name="Wang Y."/>
            <person name="Liu W."/>
            <person name="Liu Z."/>
            <person name="Liu J."/>
            <person name="Guo Q."/>
            <person name="Huang H."/>
            <person name="Sederoff R.R."/>
            <person name="Wang G."/>
            <person name="Qu G."/>
            <person name="Chen S."/>
        </authorList>
    </citation>
    <scope>NUCLEOTIDE SEQUENCE</scope>
    <source>
        <strain evidence="2">SC-2020</strain>
    </source>
</reference>
<keyword evidence="3" id="KW-1185">Reference proteome</keyword>
<gene>
    <name evidence="2" type="ORF">NC653_040696</name>
</gene>
<dbReference type="EMBL" id="JAQIZT010000019">
    <property type="protein sequence ID" value="KAJ6951365.1"/>
    <property type="molecule type" value="Genomic_DNA"/>
</dbReference>
<feature type="signal peptide" evidence="1">
    <location>
        <begin position="1"/>
        <end position="18"/>
    </location>
</feature>
<evidence type="ECO:0000313" key="2">
    <source>
        <dbReference type="EMBL" id="KAJ6951365.1"/>
    </source>
</evidence>
<proteinExistence type="predicted"/>
<evidence type="ECO:0008006" key="4">
    <source>
        <dbReference type="Google" id="ProtNLM"/>
    </source>
</evidence>
<evidence type="ECO:0000256" key="1">
    <source>
        <dbReference type="SAM" id="SignalP"/>
    </source>
</evidence>
<protein>
    <recommendedName>
        <fullName evidence="4">Lipoprotein</fullName>
    </recommendedName>
</protein>
<comment type="caution">
    <text evidence="2">The sequence shown here is derived from an EMBL/GenBank/DDBJ whole genome shotgun (WGS) entry which is preliminary data.</text>
</comment>
<name>A0AAD6L953_9ROSI</name>
<accession>A0AAD6L953</accession>
<feature type="chain" id="PRO_5041981313" description="Lipoprotein" evidence="1">
    <location>
        <begin position="19"/>
        <end position="56"/>
    </location>
</feature>
<keyword evidence="1" id="KW-0732">Signal</keyword>
<evidence type="ECO:0000313" key="3">
    <source>
        <dbReference type="Proteomes" id="UP001164929"/>
    </source>
</evidence>
<dbReference type="Proteomes" id="UP001164929">
    <property type="component" value="Chromosome 19"/>
</dbReference>
<organism evidence="2 3">
    <name type="scientific">Populus alba x Populus x berolinensis</name>
    <dbReference type="NCBI Taxonomy" id="444605"/>
    <lineage>
        <taxon>Eukaryota</taxon>
        <taxon>Viridiplantae</taxon>
        <taxon>Streptophyta</taxon>
        <taxon>Embryophyta</taxon>
        <taxon>Tracheophyta</taxon>
        <taxon>Spermatophyta</taxon>
        <taxon>Magnoliopsida</taxon>
        <taxon>eudicotyledons</taxon>
        <taxon>Gunneridae</taxon>
        <taxon>Pentapetalae</taxon>
        <taxon>rosids</taxon>
        <taxon>fabids</taxon>
        <taxon>Malpighiales</taxon>
        <taxon>Salicaceae</taxon>
        <taxon>Saliceae</taxon>
        <taxon>Populus</taxon>
    </lineage>
</organism>